<comment type="caution">
    <text evidence="2">The sequence shown here is derived from an EMBL/GenBank/DDBJ whole genome shotgun (WGS) entry which is preliminary data.</text>
</comment>
<dbReference type="EMBL" id="DRKP01000063">
    <property type="protein sequence ID" value="HEB95899.1"/>
    <property type="molecule type" value="Genomic_DNA"/>
</dbReference>
<evidence type="ECO:0000313" key="2">
    <source>
        <dbReference type="EMBL" id="HEB95899.1"/>
    </source>
</evidence>
<name>A0A831W2S9_9GAMM</name>
<protein>
    <submittedName>
        <fullName evidence="2">DUF4157 domain-containing protein</fullName>
    </submittedName>
</protein>
<accession>A0A831W2S9</accession>
<evidence type="ECO:0000313" key="3">
    <source>
        <dbReference type="Proteomes" id="UP000886251"/>
    </source>
</evidence>
<feature type="non-terminal residue" evidence="2">
    <location>
        <position position="1"/>
    </location>
</feature>
<dbReference type="InterPro" id="IPR025295">
    <property type="entry name" value="eCIS_core_dom"/>
</dbReference>
<dbReference type="Proteomes" id="UP000886251">
    <property type="component" value="Unassembled WGS sequence"/>
</dbReference>
<dbReference type="AlphaFoldDB" id="A0A831W2S9"/>
<feature type="domain" description="eCIS core" evidence="1">
    <location>
        <begin position="30"/>
        <end position="105"/>
    </location>
</feature>
<reference evidence="2" key="1">
    <citation type="journal article" date="2020" name="mSystems">
        <title>Genome- and Community-Level Interaction Insights into Carbon Utilization and Element Cycling Functions of Hydrothermarchaeota in Hydrothermal Sediment.</title>
        <authorList>
            <person name="Zhou Z."/>
            <person name="Liu Y."/>
            <person name="Xu W."/>
            <person name="Pan J."/>
            <person name="Luo Z.H."/>
            <person name="Li M."/>
        </authorList>
    </citation>
    <scope>NUCLEOTIDE SEQUENCE [LARGE SCALE GENOMIC DNA]</scope>
    <source>
        <strain evidence="2">HyVt-443</strain>
    </source>
</reference>
<gene>
    <name evidence="2" type="ORF">ENI96_05655</name>
</gene>
<proteinExistence type="predicted"/>
<sequence>RRLSSPSYAATPAADALRHQLEQGPDRGVPLSDELRAWLEPRLGYDLERIRIHTGGEPAGTAERFGSSAFAFGPHLVFAPGQFRPDTPQGRHLLAHEVAHAIRQLTPGGGQAVVQRDVPMGTVITSEGEQQIEGMEVTSSASDLQMRLLTGEPMINERIDGWVRENVSYVASSLESAAESFENWYTAHASSSSSSFVYDVVAAGLGILSAAYPPAGLAAAVLGGVLSVTRSAASARDAARSRSRGSAAVQVEQAMINKAVELRGSWRGFGSRLKARGDAGERVWSNVGLALTMNDPNMVPIAREELYTGARLAPLEQDFTRQALTAMILTYNHWERVNSLENTWLFVSSRDIEWAIMSDAERRRWASRQARSQLSITDESLR</sequence>
<organism evidence="2 3">
    <name type="scientific">Sedimenticola thiotaurini</name>
    <dbReference type="NCBI Taxonomy" id="1543721"/>
    <lineage>
        <taxon>Bacteria</taxon>
        <taxon>Pseudomonadati</taxon>
        <taxon>Pseudomonadota</taxon>
        <taxon>Gammaproteobacteria</taxon>
        <taxon>Chromatiales</taxon>
        <taxon>Sedimenticolaceae</taxon>
        <taxon>Sedimenticola</taxon>
    </lineage>
</organism>
<dbReference type="Pfam" id="PF13699">
    <property type="entry name" value="eCIS_core"/>
    <property type="match status" value="1"/>
</dbReference>
<evidence type="ECO:0000259" key="1">
    <source>
        <dbReference type="Pfam" id="PF13699"/>
    </source>
</evidence>